<name>A0ABW2A411_9GAMM</name>
<evidence type="ECO:0008006" key="3">
    <source>
        <dbReference type="Google" id="ProtNLM"/>
    </source>
</evidence>
<evidence type="ECO:0000313" key="1">
    <source>
        <dbReference type="EMBL" id="MFC6672245.1"/>
    </source>
</evidence>
<comment type="caution">
    <text evidence="1">The sequence shown here is derived from an EMBL/GenBank/DDBJ whole genome shotgun (WGS) entry which is preliminary data.</text>
</comment>
<dbReference type="Proteomes" id="UP001596422">
    <property type="component" value="Unassembled WGS sequence"/>
</dbReference>
<evidence type="ECO:0000313" key="2">
    <source>
        <dbReference type="Proteomes" id="UP001596422"/>
    </source>
</evidence>
<sequence length="165" mass="18470">MSNDTFVEPKLAEALQHWSDYTGESLQNERVVLQAITPLKDSAQLSQQLIESLRESGWPTSAWPDPTRLSQAAAELTDIQLAAWNRMLDGYSTFLKTSVEAGSRLGEVAQQDGDPQRQLAAWLEAWLAITRQYQSDFSNQLSNLNAIQAAYRAWWQKTLQSAGKG</sequence>
<organism evidence="1 2">
    <name type="scientific">Marinobacterium aestuariivivens</name>
    <dbReference type="NCBI Taxonomy" id="1698799"/>
    <lineage>
        <taxon>Bacteria</taxon>
        <taxon>Pseudomonadati</taxon>
        <taxon>Pseudomonadota</taxon>
        <taxon>Gammaproteobacteria</taxon>
        <taxon>Oceanospirillales</taxon>
        <taxon>Oceanospirillaceae</taxon>
        <taxon>Marinobacterium</taxon>
    </lineage>
</organism>
<keyword evidence="2" id="KW-1185">Reference proteome</keyword>
<dbReference type="RefSeq" id="WP_379910696.1">
    <property type="nucleotide sequence ID" value="NZ_JBHSWE010000001.1"/>
</dbReference>
<gene>
    <name evidence="1" type="ORF">ACFQDL_20865</name>
</gene>
<dbReference type="EMBL" id="JBHSWE010000001">
    <property type="protein sequence ID" value="MFC6672245.1"/>
    <property type="molecule type" value="Genomic_DNA"/>
</dbReference>
<accession>A0ABW2A411</accession>
<reference evidence="2" key="1">
    <citation type="journal article" date="2019" name="Int. J. Syst. Evol. Microbiol.">
        <title>The Global Catalogue of Microorganisms (GCM) 10K type strain sequencing project: providing services to taxonomists for standard genome sequencing and annotation.</title>
        <authorList>
            <consortium name="The Broad Institute Genomics Platform"/>
            <consortium name="The Broad Institute Genome Sequencing Center for Infectious Disease"/>
            <person name="Wu L."/>
            <person name="Ma J."/>
        </authorList>
    </citation>
    <scope>NUCLEOTIDE SEQUENCE [LARGE SCALE GENOMIC DNA]</scope>
    <source>
        <strain evidence="2">NBRC 111756</strain>
    </source>
</reference>
<proteinExistence type="predicted"/>
<protein>
    <recommendedName>
        <fullName evidence="3">Poly(3-hydroxyalkanoate) polymerase subunit PhaE</fullName>
    </recommendedName>
</protein>